<feature type="region of interest" description="Disordered" evidence="1">
    <location>
        <begin position="95"/>
        <end position="120"/>
    </location>
</feature>
<feature type="compositionally biased region" description="Polar residues" evidence="1">
    <location>
        <begin position="287"/>
        <end position="307"/>
    </location>
</feature>
<name>A0AB34PQA3_CANAX</name>
<accession>A0AB34PQA3</accession>
<dbReference type="EMBL" id="AJIX01000031">
    <property type="protein sequence ID" value="KGR07803.1"/>
    <property type="molecule type" value="Genomic_DNA"/>
</dbReference>
<dbReference type="AlphaFoldDB" id="A0AB34PQA3"/>
<feature type="compositionally biased region" description="Basic residues" evidence="1">
    <location>
        <begin position="44"/>
        <end position="59"/>
    </location>
</feature>
<proteinExistence type="predicted"/>
<protein>
    <submittedName>
        <fullName evidence="2">Uncharacterized protein</fullName>
    </submittedName>
</protein>
<sequence length="381" mass="43681">MSQQQQQHIRKSKRTRMLTEKAKAETNTISLVNHKLPTTTTTTTRKKSFSLPKTKKRKISSIEEEEEAAKLSDKIDPVEKLLSLTNVNQDFLSDWEDNSHRNHHTSISSSSTSNNGITSGSLISSNTSNCGFSPRSGYHSSSSSISSLFSQNEESEIDEYDYDYESEDYEEPNEIESVNFTKIIQDNIRQYYVKRRLENQYKDSFALLNKQNHNQDDDEEENPLLSSASPTSNRSIFKQCEVPFFKSVNFGNKPKEYTIEDYFQYDNAEEEEEEEKKEEEKEDESKSVTTSEDNESNGVSPITTPKSTMQSLYIPKINNNYRRLPMNIINHNNITTNSCNNNNNLNNLQDLSKILNKNSIITGNASEMISAGNFMLTDFYL</sequence>
<comment type="caution">
    <text evidence="2">The sequence shown here is derived from an EMBL/GenBank/DDBJ whole genome shotgun (WGS) entry which is preliminary data.</text>
</comment>
<feature type="region of interest" description="Disordered" evidence="1">
    <location>
        <begin position="263"/>
        <end position="307"/>
    </location>
</feature>
<feature type="compositionally biased region" description="Low complexity" evidence="1">
    <location>
        <begin position="105"/>
        <end position="120"/>
    </location>
</feature>
<evidence type="ECO:0000313" key="3">
    <source>
        <dbReference type="Proteomes" id="UP000030161"/>
    </source>
</evidence>
<feature type="region of interest" description="Disordered" evidence="1">
    <location>
        <begin position="1"/>
        <end position="72"/>
    </location>
</feature>
<feature type="compositionally biased region" description="Acidic residues" evidence="1">
    <location>
        <begin position="267"/>
        <end position="282"/>
    </location>
</feature>
<reference evidence="2 3" key="1">
    <citation type="submission" date="2013-12" db="EMBL/GenBank/DDBJ databases">
        <title>The Genome Sequence of Candida albicans P78048.</title>
        <authorList>
            <consortium name="The Broad Institute Genome Sequencing Platform"/>
            <consortium name="The Broad Institute Genome Sequencing Center for Infectious Disease"/>
            <person name="Cuomo C."/>
            <person name="Bennett R."/>
            <person name="Hirakawa M."/>
            <person name="Noverr M."/>
            <person name="Mitchell A."/>
            <person name="Young S.K."/>
            <person name="Zeng Q."/>
            <person name="Gargeya S."/>
            <person name="Fitzgerald M."/>
            <person name="Abouelleil A."/>
            <person name="Alvarado L."/>
            <person name="Berlin A.M."/>
            <person name="Chapman S.B."/>
            <person name="Dewar J."/>
            <person name="Goldberg J."/>
            <person name="Griggs A."/>
            <person name="Gujja S."/>
            <person name="Hansen M."/>
            <person name="Howarth C."/>
            <person name="Imamovic A."/>
            <person name="Larimer J."/>
            <person name="McCowan C."/>
            <person name="Murphy C."/>
            <person name="Pearson M."/>
            <person name="Priest M."/>
            <person name="Roberts A."/>
            <person name="Saif S."/>
            <person name="Shea T."/>
            <person name="Sykes S."/>
            <person name="Wortman J."/>
            <person name="Nusbaum C."/>
            <person name="Birren B."/>
        </authorList>
    </citation>
    <scope>NUCLEOTIDE SEQUENCE [LARGE SCALE GENOMIC DNA]</scope>
    <source>
        <strain evidence="2 3">P78048</strain>
    </source>
</reference>
<organism evidence="2 3">
    <name type="scientific">Candida albicans P78048</name>
    <dbReference type="NCBI Taxonomy" id="1094989"/>
    <lineage>
        <taxon>Eukaryota</taxon>
        <taxon>Fungi</taxon>
        <taxon>Dikarya</taxon>
        <taxon>Ascomycota</taxon>
        <taxon>Saccharomycotina</taxon>
        <taxon>Pichiomycetes</taxon>
        <taxon>Debaryomycetaceae</taxon>
        <taxon>Candida/Lodderomyces clade</taxon>
        <taxon>Candida</taxon>
    </lineage>
</organism>
<dbReference type="Proteomes" id="UP000030161">
    <property type="component" value="Unassembled WGS sequence"/>
</dbReference>
<evidence type="ECO:0000256" key="1">
    <source>
        <dbReference type="SAM" id="MobiDB-lite"/>
    </source>
</evidence>
<evidence type="ECO:0000313" key="2">
    <source>
        <dbReference type="EMBL" id="KGR07803.1"/>
    </source>
</evidence>
<gene>
    <name evidence="2" type="ORF">MG3_04358</name>
</gene>